<evidence type="ECO:0000256" key="6">
    <source>
        <dbReference type="SAM" id="MobiDB-lite"/>
    </source>
</evidence>
<dbReference type="GO" id="GO:0003677">
    <property type="term" value="F:DNA binding"/>
    <property type="evidence" value="ECO:0007669"/>
    <property type="project" value="InterPro"/>
</dbReference>
<keyword evidence="3 5" id="KW-0347">Helicase</keyword>
<keyword evidence="4 5" id="KW-0067">ATP-binding</keyword>
<dbReference type="PROSITE" id="PS51198">
    <property type="entry name" value="UVRD_HELICASE_ATP_BIND"/>
    <property type="match status" value="1"/>
</dbReference>
<dbReference type="PANTHER" id="PTHR11070:SF45">
    <property type="entry name" value="DNA 3'-5' HELICASE"/>
    <property type="match status" value="1"/>
</dbReference>
<dbReference type="InterPro" id="IPR027417">
    <property type="entry name" value="P-loop_NTPase"/>
</dbReference>
<feature type="binding site" evidence="5">
    <location>
        <begin position="206"/>
        <end position="213"/>
    </location>
    <ligand>
        <name>ATP</name>
        <dbReference type="ChEBI" id="CHEBI:30616"/>
    </ligand>
</feature>
<dbReference type="SUPFAM" id="SSF52540">
    <property type="entry name" value="P-loop containing nucleoside triphosphate hydrolases"/>
    <property type="match status" value="1"/>
</dbReference>
<feature type="domain" description="UvrD-like helicase ATP-binding" evidence="7">
    <location>
        <begin position="185"/>
        <end position="629"/>
    </location>
</feature>
<proteinExistence type="predicted"/>
<dbReference type="GO" id="GO:0016787">
    <property type="term" value="F:hydrolase activity"/>
    <property type="evidence" value="ECO:0007669"/>
    <property type="project" value="UniProtKB-UniRule"/>
</dbReference>
<evidence type="ECO:0000256" key="4">
    <source>
        <dbReference type="ARBA" id="ARBA00022840"/>
    </source>
</evidence>
<sequence>MGAALSIDDIDAEQKTVAMLYARLDAMRESAVLRLRESLRAPSGGTHQSRSERDSASTMYADQIRQWDAAEHGLCFGRLDYDSGDHLHIGRIGLFDDENDFEPLLIDWRAPAARPFYLATAASPQGVRRRRHIRTRLREVIGIDDEVLDLSATPISTHPGLTSEAALLGAMNSARTGRMKDIVETIQAEQDRIIRSDLNGILVVQGGPGTGKTAVALHRAAYLLYTHREALTRRGVLILGPNETFLSYISQVLPGLGETSVLLRTLGDLFPTVKARRSEPPEAAAVKGSLAMVEVLSKALSDRQAVPDEPVEIELTDEHEGFGYQRETLLLDPETCRRARERARRSGKPHNLARPVFVEEIVAALAQQAAEKQGFDPFADDPLGGDDAPGGLLLDDADVAEIRKDLRRDRVLESRLDEYWPRLTPQQLVGELLADFGRLRAAAGHLSEAEIELLHADPLKHGWTPADVPLLDEAAELLGVDEADAEALAARLRREQIAYAEGVLDITAGSVSTDIEVDEESEMLIAADVIDAKRLAERQVDEQFLTAAQRAAVDRQWSFGHVIVDEAQELSPMAWRLLMRRSPNRSMTVVGDVAQTGDLAGASSWSAVFAPYVASRWREAELTVNYRTPAEIMEVAAKVLARIAPQARPPQSVRETGVPPEEIFIEAEALPELIAREASNLDGGRLAVIVASRDSNEVDLESEVVTLTVRQAKGLEFDTVIVVDPQAIESSSPRGASDLYVALTRATQRLVLVTFDSDGSVR</sequence>
<dbReference type="InterPro" id="IPR014016">
    <property type="entry name" value="UvrD-like_ATP-bd"/>
</dbReference>
<evidence type="ECO:0000313" key="9">
    <source>
        <dbReference type="Proteomes" id="UP000612899"/>
    </source>
</evidence>
<evidence type="ECO:0000256" key="1">
    <source>
        <dbReference type="ARBA" id="ARBA00022741"/>
    </source>
</evidence>
<gene>
    <name evidence="8" type="ORF">Rhe02_38640</name>
</gene>
<protein>
    <submittedName>
        <fullName evidence="8">DNA helicase</fullName>
    </submittedName>
</protein>
<dbReference type="Pfam" id="PF13538">
    <property type="entry name" value="UvrD_C_2"/>
    <property type="match status" value="1"/>
</dbReference>
<evidence type="ECO:0000259" key="7">
    <source>
        <dbReference type="PROSITE" id="PS51198"/>
    </source>
</evidence>
<dbReference type="InterPro" id="IPR000212">
    <property type="entry name" value="DNA_helicase_UvrD/REP"/>
</dbReference>
<feature type="region of interest" description="Disordered" evidence="6">
    <location>
        <begin position="38"/>
        <end position="57"/>
    </location>
</feature>
<accession>A0A8J3Q9R2</accession>
<keyword evidence="9" id="KW-1185">Reference proteome</keyword>
<dbReference type="PANTHER" id="PTHR11070">
    <property type="entry name" value="UVRD / RECB / PCRA DNA HELICASE FAMILY MEMBER"/>
    <property type="match status" value="1"/>
</dbReference>
<keyword evidence="2 5" id="KW-0378">Hydrolase</keyword>
<dbReference type="Proteomes" id="UP000612899">
    <property type="component" value="Unassembled WGS sequence"/>
</dbReference>
<name>A0A8J3Q9R2_9ACTN</name>
<organism evidence="8 9">
    <name type="scientific">Rhizocola hellebori</name>
    <dbReference type="NCBI Taxonomy" id="1392758"/>
    <lineage>
        <taxon>Bacteria</taxon>
        <taxon>Bacillati</taxon>
        <taxon>Actinomycetota</taxon>
        <taxon>Actinomycetes</taxon>
        <taxon>Micromonosporales</taxon>
        <taxon>Micromonosporaceae</taxon>
        <taxon>Rhizocola</taxon>
    </lineage>
</organism>
<evidence type="ECO:0000256" key="3">
    <source>
        <dbReference type="ARBA" id="ARBA00022806"/>
    </source>
</evidence>
<evidence type="ECO:0000256" key="2">
    <source>
        <dbReference type="ARBA" id="ARBA00022801"/>
    </source>
</evidence>
<dbReference type="GO" id="GO:0005524">
    <property type="term" value="F:ATP binding"/>
    <property type="evidence" value="ECO:0007669"/>
    <property type="project" value="UniProtKB-UniRule"/>
</dbReference>
<dbReference type="EMBL" id="BONY01000021">
    <property type="protein sequence ID" value="GIH05797.1"/>
    <property type="molecule type" value="Genomic_DNA"/>
</dbReference>
<dbReference type="GO" id="GO:0043138">
    <property type="term" value="F:3'-5' DNA helicase activity"/>
    <property type="evidence" value="ECO:0007669"/>
    <property type="project" value="TreeGrafter"/>
</dbReference>
<dbReference type="GO" id="GO:0005829">
    <property type="term" value="C:cytosol"/>
    <property type="evidence" value="ECO:0007669"/>
    <property type="project" value="TreeGrafter"/>
</dbReference>
<dbReference type="AlphaFoldDB" id="A0A8J3Q9R2"/>
<evidence type="ECO:0000313" key="8">
    <source>
        <dbReference type="EMBL" id="GIH05797.1"/>
    </source>
</evidence>
<keyword evidence="1 5" id="KW-0547">Nucleotide-binding</keyword>
<comment type="caution">
    <text evidence="8">The sequence shown here is derived from an EMBL/GenBank/DDBJ whole genome shotgun (WGS) entry which is preliminary data.</text>
</comment>
<dbReference type="InterPro" id="IPR027785">
    <property type="entry name" value="UvrD-like_helicase_C"/>
</dbReference>
<reference evidence="8" key="1">
    <citation type="submission" date="2021-01" db="EMBL/GenBank/DDBJ databases">
        <title>Whole genome shotgun sequence of Rhizocola hellebori NBRC 109834.</title>
        <authorList>
            <person name="Komaki H."/>
            <person name="Tamura T."/>
        </authorList>
    </citation>
    <scope>NUCLEOTIDE SEQUENCE</scope>
    <source>
        <strain evidence="8">NBRC 109834</strain>
    </source>
</reference>
<dbReference type="GO" id="GO:0000725">
    <property type="term" value="P:recombinational repair"/>
    <property type="evidence" value="ECO:0007669"/>
    <property type="project" value="TreeGrafter"/>
</dbReference>
<evidence type="ECO:0000256" key="5">
    <source>
        <dbReference type="PROSITE-ProRule" id="PRU00560"/>
    </source>
</evidence>
<dbReference type="Gene3D" id="3.40.50.300">
    <property type="entry name" value="P-loop containing nucleotide triphosphate hydrolases"/>
    <property type="match status" value="3"/>
</dbReference>